<keyword evidence="4" id="KW-1185">Reference proteome</keyword>
<dbReference type="AlphaFoldDB" id="B8IFN7"/>
<dbReference type="RefSeq" id="WP_015929447.1">
    <property type="nucleotide sequence ID" value="NC_011894.1"/>
</dbReference>
<evidence type="ECO:0000259" key="2">
    <source>
        <dbReference type="Pfam" id="PF07811"/>
    </source>
</evidence>
<protein>
    <recommendedName>
        <fullName evidence="2">TadE-like domain-containing protein</fullName>
    </recommendedName>
</protein>
<keyword evidence="1" id="KW-0812">Transmembrane</keyword>
<accession>B8IFN7</accession>
<sequence length="223" mass="23530">MDRLSIQVRDGLAPLRAVRRFRRAAEAVAAVEFALILPLMLSLYFGVAELTQYINTSRKVTLAARTMADLLSREQDQVSQSSLQLIVKAAKAVMQPYDASKATFTVKAIGVYDDAGAQVRICSGSRIAGATDPGTVSVLPSTTPPVPPGAYKYKGARYIQAELTMTYTPLLGSAFSTVANLTTLSEVIPWPVRNGATHNGAGPEVTLPNGSAAGAPCPATFTG</sequence>
<dbReference type="HOGENOM" id="CLU_107993_0_0_5"/>
<dbReference type="EMBL" id="CP001349">
    <property type="protein sequence ID" value="ACL57772.1"/>
    <property type="molecule type" value="Genomic_DNA"/>
</dbReference>
<dbReference type="InterPro" id="IPR012495">
    <property type="entry name" value="TadE-like_dom"/>
</dbReference>
<gene>
    <name evidence="3" type="ordered locus">Mnod_2821</name>
</gene>
<dbReference type="STRING" id="460265.Mnod_2821"/>
<organism evidence="3 4">
    <name type="scientific">Methylobacterium nodulans (strain LMG 21967 / CNCM I-2342 / ORS 2060)</name>
    <dbReference type="NCBI Taxonomy" id="460265"/>
    <lineage>
        <taxon>Bacteria</taxon>
        <taxon>Pseudomonadati</taxon>
        <taxon>Pseudomonadota</taxon>
        <taxon>Alphaproteobacteria</taxon>
        <taxon>Hyphomicrobiales</taxon>
        <taxon>Methylobacteriaceae</taxon>
        <taxon>Methylobacterium</taxon>
    </lineage>
</organism>
<dbReference type="Proteomes" id="UP000008207">
    <property type="component" value="Chromosome"/>
</dbReference>
<dbReference type="OrthoDB" id="7189296at2"/>
<evidence type="ECO:0000256" key="1">
    <source>
        <dbReference type="SAM" id="Phobius"/>
    </source>
</evidence>
<evidence type="ECO:0000313" key="4">
    <source>
        <dbReference type="Proteomes" id="UP000008207"/>
    </source>
</evidence>
<evidence type="ECO:0000313" key="3">
    <source>
        <dbReference type="EMBL" id="ACL57772.1"/>
    </source>
</evidence>
<feature type="domain" description="TadE-like" evidence="2">
    <location>
        <begin position="28"/>
        <end position="68"/>
    </location>
</feature>
<name>B8IFN7_METNO</name>
<proteinExistence type="predicted"/>
<dbReference type="KEGG" id="mno:Mnod_2821"/>
<feature type="transmembrane region" description="Helical" evidence="1">
    <location>
        <begin position="24"/>
        <end position="47"/>
    </location>
</feature>
<keyword evidence="1" id="KW-1133">Transmembrane helix</keyword>
<dbReference type="Pfam" id="PF07811">
    <property type="entry name" value="TadE"/>
    <property type="match status" value="1"/>
</dbReference>
<dbReference type="eggNOG" id="COG4961">
    <property type="taxonomic scope" value="Bacteria"/>
</dbReference>
<reference evidence="3 4" key="1">
    <citation type="submission" date="2009-01" db="EMBL/GenBank/DDBJ databases">
        <title>Complete sequence of chromosome of Methylobacterium nodulans ORS 2060.</title>
        <authorList>
            <consortium name="US DOE Joint Genome Institute"/>
            <person name="Lucas S."/>
            <person name="Copeland A."/>
            <person name="Lapidus A."/>
            <person name="Glavina del Rio T."/>
            <person name="Dalin E."/>
            <person name="Tice H."/>
            <person name="Bruce D."/>
            <person name="Goodwin L."/>
            <person name="Pitluck S."/>
            <person name="Sims D."/>
            <person name="Brettin T."/>
            <person name="Detter J.C."/>
            <person name="Han C."/>
            <person name="Larimer F."/>
            <person name="Land M."/>
            <person name="Hauser L."/>
            <person name="Kyrpides N."/>
            <person name="Ivanova N."/>
            <person name="Marx C.J."/>
            <person name="Richardson P."/>
        </authorList>
    </citation>
    <scope>NUCLEOTIDE SEQUENCE [LARGE SCALE GENOMIC DNA]</scope>
    <source>
        <strain evidence="4">LMG 21967 / CNCM I-2342 / ORS 2060</strain>
    </source>
</reference>
<keyword evidence="1" id="KW-0472">Membrane</keyword>